<evidence type="ECO:0000256" key="7">
    <source>
        <dbReference type="ARBA" id="ARBA00061363"/>
    </source>
</evidence>
<reference evidence="9 10" key="1">
    <citation type="journal article" date="2009" name="Appl. Environ. Microbiol.">
        <title>Community genomic and proteomic analyses of chemoautotrophic iron-oxidizing "Leptospirillum rubarum" (Group II) and "Leptospirillum ferrodiazotrophum" (Group III) bacteria in acid mine drainage biofilms.</title>
        <authorList>
            <person name="Goltsman D.S."/>
            <person name="Denef V.J."/>
            <person name="Singer S.W."/>
            <person name="VerBerkmoes N.C."/>
            <person name="Lefsrud M."/>
            <person name="Mueller R.S."/>
            <person name="Dick G.J."/>
            <person name="Sun C.L."/>
            <person name="Wheeler K.E."/>
            <person name="Zemla A."/>
            <person name="Baker B.J."/>
            <person name="Hauser L."/>
            <person name="Land M."/>
            <person name="Shah M.B."/>
            <person name="Thelen M.P."/>
            <person name="Hettich R.L."/>
            <person name="Banfield J.F."/>
        </authorList>
    </citation>
    <scope>NUCLEOTIDE SEQUENCE [LARGE SCALE GENOMIC DNA]</scope>
</reference>
<dbReference type="Gene3D" id="3.30.1510.10">
    <property type="entry name" value="Domain 2, N(10)-formyltetrahydrofolate synthetase"/>
    <property type="match status" value="1"/>
</dbReference>
<dbReference type="GO" id="GO:0035999">
    <property type="term" value="P:tetrahydrofolate interconversion"/>
    <property type="evidence" value="ECO:0007669"/>
    <property type="project" value="UniProtKB-UniRule"/>
</dbReference>
<sequence>MSDHAVSRVDLSRVAQDLGIPVVSFHPYGPGRGKIDPLFVEKTPRRPSRYILVSGMTPTPAGEGKTTTSIGLAMGLSHLGKKSVVTLRQPSMGPVFGIKGGGAGGGRSTVEPSSVLNLHLTGDIHAVAAAHNLLAAAIDNSLHHGNPLDIDPLTVSWSRVVDLNDRALRRVVVGLGGPGFGIPREGRFEIAVASEIMAILALSLSWEDLGKRISRVTFGRTRQGKPLTAADLRVDGAMTALLREALWPNLMQTSEGTPAIIHGSPFANIAHGNSSVLGDRVALATADCVVTEAGFGSDLGGEKFFDIKCRVLGRGPDVAVLVVTARGLRMHGGVGEVRQGRALPPELSRPNLPALREGLANMVRHVGILRQFEVPVVVAINSGEGDSEEEVRAIREAALSCGAFDAVVSTHFLEGGAGAKDLAAAVLAASGDPNGETRPLRPLYPLEMPVDEKIVTIATKIYGAGSVVWSEGAKADLARIAKTEAAAFPVCIAKTWASLSHDPALKNSPSGFAFPIREIRVLSGAGFVLAIAGETQTMPGLPSDPAFARIGLTAEGEIAGIL</sequence>
<evidence type="ECO:0000313" key="10">
    <source>
        <dbReference type="Proteomes" id="UP000009374"/>
    </source>
</evidence>
<dbReference type="HAMAP" id="MF_01543">
    <property type="entry name" value="FTHFS"/>
    <property type="match status" value="1"/>
</dbReference>
<keyword evidence="3 8" id="KW-0436">Ligase</keyword>
<name>C6HXA3_9BACT</name>
<evidence type="ECO:0000256" key="8">
    <source>
        <dbReference type="HAMAP-Rule" id="MF_01543"/>
    </source>
</evidence>
<evidence type="ECO:0000313" key="9">
    <source>
        <dbReference type="EMBL" id="EES52655.1"/>
    </source>
</evidence>
<evidence type="ECO:0000256" key="6">
    <source>
        <dbReference type="ARBA" id="ARBA00049033"/>
    </source>
</evidence>
<feature type="binding site" evidence="8">
    <location>
        <begin position="59"/>
        <end position="66"/>
    </location>
    <ligand>
        <name>ATP</name>
        <dbReference type="ChEBI" id="CHEBI:30616"/>
    </ligand>
</feature>
<dbReference type="EMBL" id="GG693873">
    <property type="protein sequence ID" value="EES52655.1"/>
    <property type="molecule type" value="Genomic_DNA"/>
</dbReference>
<dbReference type="AlphaFoldDB" id="C6HXA3"/>
<accession>C6HXA3</accession>
<comment type="catalytic activity">
    <reaction evidence="6 8">
        <text>(6S)-5,6,7,8-tetrahydrofolate + formate + ATP = (6R)-10-formyltetrahydrofolate + ADP + phosphate</text>
        <dbReference type="Rhea" id="RHEA:20221"/>
        <dbReference type="ChEBI" id="CHEBI:15740"/>
        <dbReference type="ChEBI" id="CHEBI:30616"/>
        <dbReference type="ChEBI" id="CHEBI:43474"/>
        <dbReference type="ChEBI" id="CHEBI:57453"/>
        <dbReference type="ChEBI" id="CHEBI:195366"/>
        <dbReference type="ChEBI" id="CHEBI:456216"/>
        <dbReference type="EC" id="6.3.4.3"/>
    </reaction>
</comment>
<comment type="similarity">
    <text evidence="7 8">Belongs to the formate--tetrahydrofolate ligase family.</text>
</comment>
<evidence type="ECO:0000256" key="3">
    <source>
        <dbReference type="ARBA" id="ARBA00022598"/>
    </source>
</evidence>
<proteinExistence type="inferred from homology"/>
<keyword evidence="4 8" id="KW-0547">Nucleotide-binding</keyword>
<dbReference type="Gene3D" id="3.10.410.10">
    <property type="entry name" value="Formyltetrahydrofolate synthetase, domain 3"/>
    <property type="match status" value="1"/>
</dbReference>
<dbReference type="Gene3D" id="3.40.50.300">
    <property type="entry name" value="P-loop containing nucleotide triphosphate hydrolases"/>
    <property type="match status" value="1"/>
</dbReference>
<evidence type="ECO:0000256" key="1">
    <source>
        <dbReference type="ARBA" id="ARBA00004777"/>
    </source>
</evidence>
<dbReference type="InterPro" id="IPR020628">
    <property type="entry name" value="Formate_THF_ligase_CS"/>
</dbReference>
<dbReference type="Proteomes" id="UP000009374">
    <property type="component" value="Unassembled WGS sequence"/>
</dbReference>
<keyword evidence="5 8" id="KW-0067">ATP-binding</keyword>
<keyword evidence="10" id="KW-1185">Reference proteome</keyword>
<dbReference type="FunFam" id="3.30.1510.10:FF:000001">
    <property type="entry name" value="Formate--tetrahydrofolate ligase"/>
    <property type="match status" value="1"/>
</dbReference>
<comment type="pathway">
    <text evidence="1 8">One-carbon metabolism; tetrahydrofolate interconversion.</text>
</comment>
<dbReference type="NCBIfam" id="NF010030">
    <property type="entry name" value="PRK13505.1"/>
    <property type="match status" value="1"/>
</dbReference>
<dbReference type="GO" id="GO:0005524">
    <property type="term" value="F:ATP binding"/>
    <property type="evidence" value="ECO:0007669"/>
    <property type="project" value="UniProtKB-UniRule"/>
</dbReference>
<protein>
    <recommendedName>
        <fullName evidence="8">Formate--tetrahydrofolate ligase</fullName>
        <ecNumber evidence="8">6.3.4.3</ecNumber>
    </recommendedName>
    <alternativeName>
        <fullName evidence="8">Formyltetrahydrofolate synthetase</fullName>
        <shortName evidence="8">FHS</shortName>
        <shortName evidence="8">FTHFS</shortName>
    </alternativeName>
</protein>
<dbReference type="PROSITE" id="PS00721">
    <property type="entry name" value="FTHFS_1"/>
    <property type="match status" value="1"/>
</dbReference>
<gene>
    <name evidence="8" type="primary">fhs</name>
    <name evidence="9" type="ORF">UBAL3_92050026</name>
</gene>
<dbReference type="InterPro" id="IPR027417">
    <property type="entry name" value="P-loop_NTPase"/>
</dbReference>
<dbReference type="SUPFAM" id="SSF52540">
    <property type="entry name" value="P-loop containing nucleoside triphosphate hydrolases"/>
    <property type="match status" value="1"/>
</dbReference>
<dbReference type="UniPathway" id="UPA00193"/>
<dbReference type="EC" id="6.3.4.3" evidence="8"/>
<evidence type="ECO:0000256" key="4">
    <source>
        <dbReference type="ARBA" id="ARBA00022741"/>
    </source>
</evidence>
<evidence type="ECO:0000256" key="5">
    <source>
        <dbReference type="ARBA" id="ARBA00022840"/>
    </source>
</evidence>
<evidence type="ECO:0000256" key="2">
    <source>
        <dbReference type="ARBA" id="ARBA00022563"/>
    </source>
</evidence>
<keyword evidence="2 8" id="KW-0554">One-carbon metabolism</keyword>
<dbReference type="GO" id="GO:0004329">
    <property type="term" value="F:formate-tetrahydrofolate ligase activity"/>
    <property type="evidence" value="ECO:0007669"/>
    <property type="project" value="UniProtKB-UniRule"/>
</dbReference>
<dbReference type="InterPro" id="IPR000559">
    <property type="entry name" value="Formate_THF_ligase"/>
</dbReference>
<organism evidence="9 10">
    <name type="scientific">Leptospirillum ferrodiazotrophum</name>
    <dbReference type="NCBI Taxonomy" id="412449"/>
    <lineage>
        <taxon>Bacteria</taxon>
        <taxon>Pseudomonadati</taxon>
        <taxon>Nitrospirota</taxon>
        <taxon>Nitrospiria</taxon>
        <taxon>Nitrospirales</taxon>
        <taxon>Nitrospiraceae</taxon>
        <taxon>Leptospirillum</taxon>
    </lineage>
</organism>
<dbReference type="PROSITE" id="PS00722">
    <property type="entry name" value="FTHFS_2"/>
    <property type="match status" value="1"/>
</dbReference>
<dbReference type="Pfam" id="PF01268">
    <property type="entry name" value="FTHFS"/>
    <property type="match status" value="1"/>
</dbReference>